<feature type="region of interest" description="Disordered" evidence="1">
    <location>
        <begin position="1"/>
        <end position="62"/>
    </location>
</feature>
<reference evidence="2 3" key="1">
    <citation type="submission" date="2018-10" db="EMBL/GenBank/DDBJ databases">
        <title>Genome sequencing of Arthrobacter oryzae TNB02.</title>
        <authorList>
            <person name="Cho Y.-J."/>
            <person name="Cho A."/>
            <person name="Kim O.-S."/>
        </authorList>
    </citation>
    <scope>NUCLEOTIDE SEQUENCE [LARGE SCALE GENOMIC DNA]</scope>
    <source>
        <strain evidence="2 3">TNB02</strain>
    </source>
</reference>
<dbReference type="RefSeq" id="WP_123254553.1">
    <property type="nucleotide sequence ID" value="NZ_RBED01000072.1"/>
</dbReference>
<organism evidence="2 3">
    <name type="scientific">Arthrobacter oryzae</name>
    <dbReference type="NCBI Taxonomy" id="409290"/>
    <lineage>
        <taxon>Bacteria</taxon>
        <taxon>Bacillati</taxon>
        <taxon>Actinomycetota</taxon>
        <taxon>Actinomycetes</taxon>
        <taxon>Micrococcales</taxon>
        <taxon>Micrococcaceae</taxon>
        <taxon>Arthrobacter</taxon>
    </lineage>
</organism>
<evidence type="ECO:0000313" key="2">
    <source>
        <dbReference type="EMBL" id="RNL57619.1"/>
    </source>
</evidence>
<proteinExistence type="predicted"/>
<protein>
    <submittedName>
        <fullName evidence="2">Uncharacterized protein</fullName>
    </submittedName>
</protein>
<dbReference type="Proteomes" id="UP000273807">
    <property type="component" value="Unassembled WGS sequence"/>
</dbReference>
<comment type="caution">
    <text evidence="2">The sequence shown here is derived from an EMBL/GenBank/DDBJ whole genome shotgun (WGS) entry which is preliminary data.</text>
</comment>
<dbReference type="EMBL" id="RBED01000072">
    <property type="protein sequence ID" value="RNL57619.1"/>
    <property type="molecule type" value="Genomic_DNA"/>
</dbReference>
<accession>A0A3N0C5D3</accession>
<feature type="compositionally biased region" description="Low complexity" evidence="1">
    <location>
        <begin position="49"/>
        <end position="62"/>
    </location>
</feature>
<keyword evidence="3" id="KW-1185">Reference proteome</keyword>
<evidence type="ECO:0000256" key="1">
    <source>
        <dbReference type="SAM" id="MobiDB-lite"/>
    </source>
</evidence>
<name>A0A3N0C5D3_9MICC</name>
<dbReference type="AlphaFoldDB" id="A0A3N0C5D3"/>
<gene>
    <name evidence="2" type="ORF">D7003_05995</name>
</gene>
<sequence>MRPVRVGSGQADAAAMSTDRTGSGATEPDAGRGGEPSGGTELEPGTRGAAGPPSAAEGPLST</sequence>
<evidence type="ECO:0000313" key="3">
    <source>
        <dbReference type="Proteomes" id="UP000273807"/>
    </source>
</evidence>